<dbReference type="GO" id="GO:0072527">
    <property type="term" value="P:pyrimidine-containing compound metabolic process"/>
    <property type="evidence" value="ECO:0007669"/>
    <property type="project" value="UniProtKB-ARBA"/>
</dbReference>
<comment type="similarity">
    <text evidence="1">Belongs to the cytidine and deoxycytidylate deaminase family.</text>
</comment>
<protein>
    <submittedName>
        <fullName evidence="3">Cytidine deaminase</fullName>
    </submittedName>
</protein>
<dbReference type="InterPro" id="IPR002125">
    <property type="entry name" value="CMP_dCMP_dom"/>
</dbReference>
<sequence>MIEKDSFKISAPYTVSDERLMSVLKNAKAKKTKVAARIVLEDGSVFYGCNLESACHTLSICAERAAVINALIHQGPEFRIKDVWVIAEKNGTLHNIKVCGSCLQLLSEFAAPDLHIQGYGLDVLYPIRYS</sequence>
<dbReference type="InterPro" id="IPR050202">
    <property type="entry name" value="Cyt/Deoxycyt_deaminase"/>
</dbReference>
<dbReference type="STRING" id="1399147.P618_200746"/>
<dbReference type="Pfam" id="PF00383">
    <property type="entry name" value="dCMP_cyt_deam_1"/>
    <property type="match status" value="1"/>
</dbReference>
<dbReference type="eggNOG" id="COG0295">
    <property type="taxonomic scope" value="Bacteria"/>
</dbReference>
<dbReference type="Proteomes" id="UP000019112">
    <property type="component" value="Unassembled WGS sequence"/>
</dbReference>
<dbReference type="GO" id="GO:0004126">
    <property type="term" value="F:cytidine deaminase activity"/>
    <property type="evidence" value="ECO:0007669"/>
    <property type="project" value="UniProtKB-ARBA"/>
</dbReference>
<evidence type="ECO:0000313" key="3">
    <source>
        <dbReference type="EMBL" id="ETZ07064.1"/>
    </source>
</evidence>
<evidence type="ECO:0000256" key="1">
    <source>
        <dbReference type="ARBA" id="ARBA00006576"/>
    </source>
</evidence>
<dbReference type="RefSeq" id="WP_021827810.1">
    <property type="nucleotide sequence ID" value="NZ_AWTR02000066.1"/>
</dbReference>
<dbReference type="SUPFAM" id="SSF53927">
    <property type="entry name" value="Cytidine deaminase-like"/>
    <property type="match status" value="1"/>
</dbReference>
<feature type="domain" description="CMP/dCMP-type deaminase" evidence="2">
    <location>
        <begin position="15"/>
        <end position="130"/>
    </location>
</feature>
<proteinExistence type="inferred from homology"/>
<dbReference type="GO" id="GO:0008270">
    <property type="term" value="F:zinc ion binding"/>
    <property type="evidence" value="ECO:0007669"/>
    <property type="project" value="TreeGrafter"/>
</dbReference>
<evidence type="ECO:0000259" key="2">
    <source>
        <dbReference type="PROSITE" id="PS51747"/>
    </source>
</evidence>
<dbReference type="AlphaFoldDB" id="W6TED5"/>
<dbReference type="PANTHER" id="PTHR11644">
    <property type="entry name" value="CYTIDINE DEAMINASE"/>
    <property type="match status" value="1"/>
</dbReference>
<dbReference type="InterPro" id="IPR016193">
    <property type="entry name" value="Cytidine_deaminase-like"/>
</dbReference>
<dbReference type="Gene3D" id="3.40.140.10">
    <property type="entry name" value="Cytidine Deaminase, domain 2"/>
    <property type="match status" value="1"/>
</dbReference>
<dbReference type="OrthoDB" id="9795347at2"/>
<dbReference type="GO" id="GO:0005829">
    <property type="term" value="C:cytosol"/>
    <property type="evidence" value="ECO:0007669"/>
    <property type="project" value="TreeGrafter"/>
</dbReference>
<organism evidence="3 4">
    <name type="scientific">Holospora obtusa F1</name>
    <dbReference type="NCBI Taxonomy" id="1399147"/>
    <lineage>
        <taxon>Bacteria</taxon>
        <taxon>Pseudomonadati</taxon>
        <taxon>Pseudomonadota</taxon>
        <taxon>Alphaproteobacteria</taxon>
        <taxon>Holosporales</taxon>
        <taxon>Holosporaceae</taxon>
        <taxon>Holospora</taxon>
    </lineage>
</organism>
<name>W6TED5_HOLOB</name>
<comment type="caution">
    <text evidence="3">The sequence shown here is derived from an EMBL/GenBank/DDBJ whole genome shotgun (WGS) entry which is preliminary data.</text>
</comment>
<dbReference type="CDD" id="cd01283">
    <property type="entry name" value="cytidine_deaminase"/>
    <property type="match status" value="1"/>
</dbReference>
<dbReference type="EMBL" id="AWTR02000066">
    <property type="protein sequence ID" value="ETZ07064.1"/>
    <property type="molecule type" value="Genomic_DNA"/>
</dbReference>
<reference evidence="3 4" key="1">
    <citation type="journal article" date="2014" name="FEMS Microbiol. Lett.">
        <title>Draft genome sequences of three Holospora species (Holospora obtusa, Holospora undulata, and Holospora elegans), endonuclear symbiotic bacteria of the ciliate Paramecium caudatum.</title>
        <authorList>
            <person name="Dohra H."/>
            <person name="Tanaka K."/>
            <person name="Suzuki T."/>
            <person name="Fujishima M."/>
            <person name="Suzuki H."/>
        </authorList>
    </citation>
    <scope>NUCLEOTIDE SEQUENCE [LARGE SCALE GENOMIC DNA]</scope>
    <source>
        <strain evidence="3 4">F1</strain>
    </source>
</reference>
<dbReference type="PANTHER" id="PTHR11644:SF2">
    <property type="entry name" value="CYTIDINE DEAMINASE"/>
    <property type="match status" value="1"/>
</dbReference>
<evidence type="ECO:0000313" key="4">
    <source>
        <dbReference type="Proteomes" id="UP000019112"/>
    </source>
</evidence>
<dbReference type="PROSITE" id="PS51747">
    <property type="entry name" value="CYT_DCMP_DEAMINASES_2"/>
    <property type="match status" value="1"/>
</dbReference>
<gene>
    <name evidence="3" type="ORF">P618_200746</name>
</gene>
<accession>W6TED5</accession>
<dbReference type="GO" id="GO:0055086">
    <property type="term" value="P:nucleobase-containing small molecule metabolic process"/>
    <property type="evidence" value="ECO:0007669"/>
    <property type="project" value="UniProtKB-ARBA"/>
</dbReference>
<keyword evidence="4" id="KW-1185">Reference proteome</keyword>